<sequence>MVYFNRPSSNIILPSLEDAEISGFVLPFSTHTLYTDGSFLAPHSGSSPSMSSAWLALDDDNLILESSSKVIPMSYPSAFRSEIFILLSALKALASYSLVVINTDCAFLISFWNQFVDKSFLPKLLRQPNHLLWLSIRHHVYNKHLSVILQKIPAHEDNIYNIQVDSLAKNAHFSLQPTITPIAYLDVPCIISYDSLPIEKNIQHLLKSIYEARNLLSFSSLSRFSLLAPVDFFD</sequence>
<dbReference type="InterPro" id="IPR002156">
    <property type="entry name" value="RNaseH_domain"/>
</dbReference>
<comment type="caution">
    <text evidence="2">The sequence shown here is derived from an EMBL/GenBank/DDBJ whole genome shotgun (WGS) entry which is preliminary data.</text>
</comment>
<accession>A0A2I1HBA8</accession>
<keyword evidence="3" id="KW-1185">Reference proteome</keyword>
<evidence type="ECO:0000313" key="2">
    <source>
        <dbReference type="EMBL" id="PKY56181.1"/>
    </source>
</evidence>
<reference evidence="2 3" key="1">
    <citation type="submission" date="2015-10" db="EMBL/GenBank/DDBJ databases">
        <title>Genome analyses suggest a sexual origin of heterokaryosis in a supposedly ancient asexual fungus.</title>
        <authorList>
            <person name="Ropars J."/>
            <person name="Sedzielewska K."/>
            <person name="Noel J."/>
            <person name="Charron P."/>
            <person name="Farinelli L."/>
            <person name="Marton T."/>
            <person name="Kruger M."/>
            <person name="Pelin A."/>
            <person name="Brachmann A."/>
            <person name="Corradi N."/>
        </authorList>
    </citation>
    <scope>NUCLEOTIDE SEQUENCE [LARGE SCALE GENOMIC DNA]</scope>
    <source>
        <strain evidence="2 3">A4</strain>
    </source>
</reference>
<gene>
    <name evidence="2" type="ORF">RhiirA4_476274</name>
</gene>
<organism evidence="2 3">
    <name type="scientific">Rhizophagus irregularis</name>
    <dbReference type="NCBI Taxonomy" id="588596"/>
    <lineage>
        <taxon>Eukaryota</taxon>
        <taxon>Fungi</taxon>
        <taxon>Fungi incertae sedis</taxon>
        <taxon>Mucoromycota</taxon>
        <taxon>Glomeromycotina</taxon>
        <taxon>Glomeromycetes</taxon>
        <taxon>Glomerales</taxon>
        <taxon>Glomeraceae</taxon>
        <taxon>Rhizophagus</taxon>
    </lineage>
</organism>
<protein>
    <recommendedName>
        <fullName evidence="1">RNase H type-1 domain-containing protein</fullName>
    </recommendedName>
</protein>
<name>A0A2I1HBA8_9GLOM</name>
<dbReference type="EMBL" id="LLXI01002091">
    <property type="protein sequence ID" value="PKY56181.1"/>
    <property type="molecule type" value="Genomic_DNA"/>
</dbReference>
<feature type="domain" description="RNase H type-1" evidence="1">
    <location>
        <begin position="27"/>
        <end position="173"/>
    </location>
</feature>
<dbReference type="Proteomes" id="UP000234323">
    <property type="component" value="Unassembled WGS sequence"/>
</dbReference>
<proteinExistence type="predicted"/>
<dbReference type="Pfam" id="PF00075">
    <property type="entry name" value="RNase_H"/>
    <property type="match status" value="1"/>
</dbReference>
<dbReference type="AlphaFoldDB" id="A0A2I1HBA8"/>
<dbReference type="VEuPathDB" id="FungiDB:RhiirA1_390247"/>
<dbReference type="InterPro" id="IPR036397">
    <property type="entry name" value="RNaseH_sf"/>
</dbReference>
<dbReference type="InterPro" id="IPR012337">
    <property type="entry name" value="RNaseH-like_sf"/>
</dbReference>
<dbReference type="GO" id="GO:0003676">
    <property type="term" value="F:nucleic acid binding"/>
    <property type="evidence" value="ECO:0007669"/>
    <property type="project" value="InterPro"/>
</dbReference>
<dbReference type="Gene3D" id="3.30.420.10">
    <property type="entry name" value="Ribonuclease H-like superfamily/Ribonuclease H"/>
    <property type="match status" value="1"/>
</dbReference>
<evidence type="ECO:0000313" key="3">
    <source>
        <dbReference type="Proteomes" id="UP000234323"/>
    </source>
</evidence>
<dbReference type="SUPFAM" id="SSF53098">
    <property type="entry name" value="Ribonuclease H-like"/>
    <property type="match status" value="1"/>
</dbReference>
<dbReference type="PROSITE" id="PS50879">
    <property type="entry name" value="RNASE_H_1"/>
    <property type="match status" value="1"/>
</dbReference>
<evidence type="ECO:0000259" key="1">
    <source>
        <dbReference type="PROSITE" id="PS50879"/>
    </source>
</evidence>
<dbReference type="GO" id="GO:0004523">
    <property type="term" value="F:RNA-DNA hybrid ribonuclease activity"/>
    <property type="evidence" value="ECO:0007669"/>
    <property type="project" value="InterPro"/>
</dbReference>